<comment type="catalytic activity">
    <reaction evidence="4">
        <text>a 2'-deoxyadenosine in DNA + S-adenosyl-L-methionine = an N(6)-methyl-2'-deoxyadenosine in DNA + S-adenosyl-L-homocysteine + H(+)</text>
        <dbReference type="Rhea" id="RHEA:15197"/>
        <dbReference type="Rhea" id="RHEA-COMP:12418"/>
        <dbReference type="Rhea" id="RHEA-COMP:12419"/>
        <dbReference type="ChEBI" id="CHEBI:15378"/>
        <dbReference type="ChEBI" id="CHEBI:57856"/>
        <dbReference type="ChEBI" id="CHEBI:59789"/>
        <dbReference type="ChEBI" id="CHEBI:90615"/>
        <dbReference type="ChEBI" id="CHEBI:90616"/>
        <dbReference type="EC" id="2.1.1.72"/>
    </reaction>
</comment>
<accession>M0MR91</accession>
<feature type="non-terminal residue" evidence="5">
    <location>
        <position position="369"/>
    </location>
</feature>
<dbReference type="eggNOG" id="arCOG04814">
    <property type="taxonomic scope" value="Archaea"/>
</dbReference>
<keyword evidence="2" id="KW-0489">Methyltransferase</keyword>
<dbReference type="PANTHER" id="PTHR33841:SF1">
    <property type="entry name" value="DNA METHYLTRANSFERASE A"/>
    <property type="match status" value="1"/>
</dbReference>
<comment type="caution">
    <text evidence="5">The sequence shown here is derived from an EMBL/GenBank/DDBJ whole genome shotgun (WGS) entry which is preliminary data.</text>
</comment>
<dbReference type="GO" id="GO:0009007">
    <property type="term" value="F:site-specific DNA-methyltransferase (adenine-specific) activity"/>
    <property type="evidence" value="ECO:0007669"/>
    <property type="project" value="UniProtKB-EC"/>
</dbReference>
<sequence length="369" mass="42472">MLEALGYETLEETPLVDARGSIDRTLYDTEDDQMAAAVMKADGEHTGMYAQSLSILEAKQWGADFTDRFSDQRSYRDASHQLKSYLEHTPESISWGILTNGKKWRLYGTKDYETETYYEIDLPELLESGSVERFKYFYVLFRPAAFRESAGTTFLETVWSESETAAQELGEDLQDNVFTALRVLGEGFVETNDLDIDPTDDERLAELKEQSLVLLYRLMFVLYAESRDLIDPEDPNRRSEYEENFSLGVLRQDIREKVGETPSESAFEREFSEYSFSMWNRLERLFSLVDTGNDDLGIPPYNGGLFDEDRHDFLREYEVANTYIAEVIYRLSTTATDEGFVPADYADLDTRHLGTIYEGLLEHEFAVAP</sequence>
<evidence type="ECO:0000313" key="5">
    <source>
        <dbReference type="EMBL" id="EMA48131.1"/>
    </source>
</evidence>
<evidence type="ECO:0000313" key="6">
    <source>
        <dbReference type="Proteomes" id="UP000011568"/>
    </source>
</evidence>
<dbReference type="AlphaFoldDB" id="M0MR91"/>
<organism evidence="5 6">
    <name type="scientific">Halococcus morrhuae DSM 1307</name>
    <dbReference type="NCBI Taxonomy" id="931277"/>
    <lineage>
        <taxon>Archaea</taxon>
        <taxon>Methanobacteriati</taxon>
        <taxon>Methanobacteriota</taxon>
        <taxon>Stenosarchaea group</taxon>
        <taxon>Halobacteria</taxon>
        <taxon>Halobacteriales</taxon>
        <taxon>Halococcaceae</taxon>
        <taxon>Halococcus</taxon>
    </lineage>
</organism>
<reference evidence="5 6" key="1">
    <citation type="journal article" date="2014" name="PLoS Genet.">
        <title>Phylogenetically driven sequencing of extremely halophilic archaea reveals strategies for static and dynamic osmo-response.</title>
        <authorList>
            <person name="Becker E.A."/>
            <person name="Seitzer P.M."/>
            <person name="Tritt A."/>
            <person name="Larsen D."/>
            <person name="Krusor M."/>
            <person name="Yao A.I."/>
            <person name="Wu D."/>
            <person name="Madern D."/>
            <person name="Eisen J.A."/>
            <person name="Darling A.E."/>
            <person name="Facciotti M.T."/>
        </authorList>
    </citation>
    <scope>NUCLEOTIDE SEQUENCE [LARGE SCALE GENOMIC DNA]</scope>
    <source>
        <strain evidence="5 6">DSM 1307</strain>
    </source>
</reference>
<dbReference type="InterPro" id="IPR029063">
    <property type="entry name" value="SAM-dependent_MTases_sf"/>
</dbReference>
<proteinExistence type="predicted"/>
<dbReference type="EMBL" id="AOMC01000061">
    <property type="protein sequence ID" value="EMA48131.1"/>
    <property type="molecule type" value="Genomic_DNA"/>
</dbReference>
<dbReference type="PANTHER" id="PTHR33841">
    <property type="entry name" value="DNA METHYLTRANSFERASE YEEA-RELATED"/>
    <property type="match status" value="1"/>
</dbReference>
<dbReference type="EC" id="2.1.1.72" evidence="1"/>
<keyword evidence="3" id="KW-0808">Transferase</keyword>
<gene>
    <name evidence="5" type="ORF">C448_04015</name>
</gene>
<keyword evidence="6" id="KW-1185">Reference proteome</keyword>
<dbReference type="STRING" id="931277.C448_04015"/>
<dbReference type="Proteomes" id="UP000011568">
    <property type="component" value="Unassembled WGS sequence"/>
</dbReference>
<evidence type="ECO:0000256" key="2">
    <source>
        <dbReference type="ARBA" id="ARBA00022603"/>
    </source>
</evidence>
<evidence type="ECO:0000256" key="1">
    <source>
        <dbReference type="ARBA" id="ARBA00011900"/>
    </source>
</evidence>
<protein>
    <recommendedName>
        <fullName evidence="1">site-specific DNA-methyltransferase (adenine-specific)</fullName>
        <ecNumber evidence="1">2.1.1.72</ecNumber>
    </recommendedName>
</protein>
<name>M0MR91_HALMO</name>
<evidence type="ECO:0000256" key="4">
    <source>
        <dbReference type="ARBA" id="ARBA00047942"/>
    </source>
</evidence>
<dbReference type="GO" id="GO:0032259">
    <property type="term" value="P:methylation"/>
    <property type="evidence" value="ECO:0007669"/>
    <property type="project" value="UniProtKB-KW"/>
</dbReference>
<dbReference type="InterPro" id="IPR050953">
    <property type="entry name" value="N4_N6_ade-DNA_methylase"/>
</dbReference>
<evidence type="ECO:0000256" key="3">
    <source>
        <dbReference type="ARBA" id="ARBA00022679"/>
    </source>
</evidence>
<dbReference type="SUPFAM" id="SSF53335">
    <property type="entry name" value="S-adenosyl-L-methionine-dependent methyltransferases"/>
    <property type="match status" value="1"/>
</dbReference>